<keyword evidence="2" id="KW-1185">Reference proteome</keyword>
<evidence type="ECO:0000313" key="2">
    <source>
        <dbReference type="Proteomes" id="UP000836841"/>
    </source>
</evidence>
<organism evidence="1 2">
    <name type="scientific">Thlaspi arvense</name>
    <name type="common">Field penny-cress</name>
    <dbReference type="NCBI Taxonomy" id="13288"/>
    <lineage>
        <taxon>Eukaryota</taxon>
        <taxon>Viridiplantae</taxon>
        <taxon>Streptophyta</taxon>
        <taxon>Embryophyta</taxon>
        <taxon>Tracheophyta</taxon>
        <taxon>Spermatophyta</taxon>
        <taxon>Magnoliopsida</taxon>
        <taxon>eudicotyledons</taxon>
        <taxon>Gunneridae</taxon>
        <taxon>Pentapetalae</taxon>
        <taxon>rosids</taxon>
        <taxon>malvids</taxon>
        <taxon>Brassicales</taxon>
        <taxon>Brassicaceae</taxon>
        <taxon>Thlaspideae</taxon>
        <taxon>Thlaspi</taxon>
    </lineage>
</organism>
<dbReference type="AlphaFoldDB" id="A0AAU9T974"/>
<dbReference type="Proteomes" id="UP000836841">
    <property type="component" value="Chromosome 7"/>
</dbReference>
<sequence>MWQRVHLRSNIYRACLETVPHAMNSQVLFTDVNNFGHNKNKEVGVINCRRLGFQILLNNGSLSFSVDSSTQGVIDELWAANIQIDELNKRDEEQETKMVIGDDGEREQEQQTMQQAEQDIKFTYFNNTQLLLKQFAGIPLPLPPPSKLDLRRRIH</sequence>
<protein>
    <submittedName>
        <fullName evidence="1">Uncharacterized protein</fullName>
    </submittedName>
</protein>
<gene>
    <name evidence="1" type="ORF">TAV2_LOCUS24704</name>
</gene>
<accession>A0AAU9T974</accession>
<dbReference type="EMBL" id="OU466863">
    <property type="protein sequence ID" value="CAH2079860.1"/>
    <property type="molecule type" value="Genomic_DNA"/>
</dbReference>
<evidence type="ECO:0000313" key="1">
    <source>
        <dbReference type="EMBL" id="CAH2079860.1"/>
    </source>
</evidence>
<name>A0AAU9T974_THLAR</name>
<reference evidence="1 2" key="1">
    <citation type="submission" date="2022-03" db="EMBL/GenBank/DDBJ databases">
        <authorList>
            <person name="Nunn A."/>
            <person name="Chopra R."/>
            <person name="Nunn A."/>
            <person name="Contreras Garrido A."/>
        </authorList>
    </citation>
    <scope>NUCLEOTIDE SEQUENCE [LARGE SCALE GENOMIC DNA]</scope>
</reference>
<proteinExistence type="predicted"/>